<feature type="compositionally biased region" description="Polar residues" evidence="1">
    <location>
        <begin position="15"/>
        <end position="25"/>
    </location>
</feature>
<accession>A0A974HNG5</accession>
<dbReference type="Proteomes" id="UP000694892">
    <property type="component" value="Chromosome 4L"/>
</dbReference>
<dbReference type="EMBL" id="CM004472">
    <property type="protein sequence ID" value="OCT84602.1"/>
    <property type="molecule type" value="Genomic_DNA"/>
</dbReference>
<gene>
    <name evidence="2" type="ORF">XELAEV_18022755mg</name>
</gene>
<evidence type="ECO:0000313" key="3">
    <source>
        <dbReference type="Proteomes" id="UP000694892"/>
    </source>
</evidence>
<organism evidence="2 3">
    <name type="scientific">Xenopus laevis</name>
    <name type="common">African clawed frog</name>
    <dbReference type="NCBI Taxonomy" id="8355"/>
    <lineage>
        <taxon>Eukaryota</taxon>
        <taxon>Metazoa</taxon>
        <taxon>Chordata</taxon>
        <taxon>Craniata</taxon>
        <taxon>Vertebrata</taxon>
        <taxon>Euteleostomi</taxon>
        <taxon>Amphibia</taxon>
        <taxon>Batrachia</taxon>
        <taxon>Anura</taxon>
        <taxon>Pipoidea</taxon>
        <taxon>Pipidae</taxon>
        <taxon>Xenopodinae</taxon>
        <taxon>Xenopus</taxon>
        <taxon>Xenopus</taxon>
    </lineage>
</organism>
<protein>
    <submittedName>
        <fullName evidence="2">Uncharacterized protein</fullName>
    </submittedName>
</protein>
<evidence type="ECO:0000313" key="2">
    <source>
        <dbReference type="EMBL" id="OCT84602.1"/>
    </source>
</evidence>
<sequence>MNASLSPNKRDLDPGSTNRPKNSALIQKHYPPSFSNNHPFLLSCPLPRRLLAQIPAACEGALEKDCVQ</sequence>
<dbReference type="AlphaFoldDB" id="A0A974HNG5"/>
<reference evidence="3" key="1">
    <citation type="journal article" date="2016" name="Nature">
        <title>Genome evolution in the allotetraploid frog Xenopus laevis.</title>
        <authorList>
            <person name="Session A.M."/>
            <person name="Uno Y."/>
            <person name="Kwon T."/>
            <person name="Chapman J.A."/>
            <person name="Toyoda A."/>
            <person name="Takahashi S."/>
            <person name="Fukui A."/>
            <person name="Hikosaka A."/>
            <person name="Suzuki A."/>
            <person name="Kondo M."/>
            <person name="van Heeringen S.J."/>
            <person name="Quigley I."/>
            <person name="Heinz S."/>
            <person name="Ogino H."/>
            <person name="Ochi H."/>
            <person name="Hellsten U."/>
            <person name="Lyons J.B."/>
            <person name="Simakov O."/>
            <person name="Putnam N."/>
            <person name="Stites J."/>
            <person name="Kuroki Y."/>
            <person name="Tanaka T."/>
            <person name="Michiue T."/>
            <person name="Watanabe M."/>
            <person name="Bogdanovic O."/>
            <person name="Lister R."/>
            <person name="Georgiou G."/>
            <person name="Paranjpe S.S."/>
            <person name="van Kruijsbergen I."/>
            <person name="Shu S."/>
            <person name="Carlson J."/>
            <person name="Kinoshita T."/>
            <person name="Ohta Y."/>
            <person name="Mawaribuchi S."/>
            <person name="Jenkins J."/>
            <person name="Grimwood J."/>
            <person name="Schmutz J."/>
            <person name="Mitros T."/>
            <person name="Mozaffari S.V."/>
            <person name="Suzuki Y."/>
            <person name="Haramoto Y."/>
            <person name="Yamamoto T.S."/>
            <person name="Takagi C."/>
            <person name="Heald R."/>
            <person name="Miller K."/>
            <person name="Haudenschild C."/>
            <person name="Kitzman J."/>
            <person name="Nakayama T."/>
            <person name="Izutsu Y."/>
            <person name="Robert J."/>
            <person name="Fortriede J."/>
            <person name="Burns K."/>
            <person name="Lotay V."/>
            <person name="Karimi K."/>
            <person name="Yasuoka Y."/>
            <person name="Dichmann D.S."/>
            <person name="Flajnik M.F."/>
            <person name="Houston D.W."/>
            <person name="Shendure J."/>
            <person name="DuPasquier L."/>
            <person name="Vize P.D."/>
            <person name="Zorn A.M."/>
            <person name="Ito M."/>
            <person name="Marcotte E.M."/>
            <person name="Wallingford J.B."/>
            <person name="Ito Y."/>
            <person name="Asashima M."/>
            <person name="Ueno N."/>
            <person name="Matsuda Y."/>
            <person name="Veenstra G.J."/>
            <person name="Fujiyama A."/>
            <person name="Harland R.M."/>
            <person name="Taira M."/>
            <person name="Rokhsar D.S."/>
        </authorList>
    </citation>
    <scope>NUCLEOTIDE SEQUENCE [LARGE SCALE GENOMIC DNA]</scope>
    <source>
        <strain evidence="3">J</strain>
    </source>
</reference>
<evidence type="ECO:0000256" key="1">
    <source>
        <dbReference type="SAM" id="MobiDB-lite"/>
    </source>
</evidence>
<feature type="region of interest" description="Disordered" evidence="1">
    <location>
        <begin position="1"/>
        <end position="30"/>
    </location>
</feature>
<name>A0A974HNG5_XENLA</name>
<proteinExistence type="predicted"/>